<name>A0A917FNS4_9BACL</name>
<dbReference type="PANTHER" id="PTHR43649:SF12">
    <property type="entry name" value="DIACETYLCHITOBIOSE BINDING PROTEIN DASA"/>
    <property type="match status" value="1"/>
</dbReference>
<keyword evidence="3" id="KW-1185">Reference proteome</keyword>
<accession>A0A917FNS4</accession>
<protein>
    <submittedName>
        <fullName evidence="2">ABC transporter substrate-binding protein</fullName>
    </submittedName>
</protein>
<evidence type="ECO:0000256" key="1">
    <source>
        <dbReference type="SAM" id="SignalP"/>
    </source>
</evidence>
<comment type="caution">
    <text evidence="2">The sequence shown here is derived from an EMBL/GenBank/DDBJ whole genome shotgun (WGS) entry which is preliminary data.</text>
</comment>
<dbReference type="Gene3D" id="3.40.190.10">
    <property type="entry name" value="Periplasmic binding protein-like II"/>
    <property type="match status" value="2"/>
</dbReference>
<keyword evidence="1" id="KW-0732">Signal</keyword>
<dbReference type="SUPFAM" id="SSF53850">
    <property type="entry name" value="Periplasmic binding protein-like II"/>
    <property type="match status" value="1"/>
</dbReference>
<evidence type="ECO:0000313" key="3">
    <source>
        <dbReference type="Proteomes" id="UP000644756"/>
    </source>
</evidence>
<feature type="signal peptide" evidence="1">
    <location>
        <begin position="1"/>
        <end position="17"/>
    </location>
</feature>
<reference evidence="2" key="2">
    <citation type="submission" date="2020-09" db="EMBL/GenBank/DDBJ databases">
        <authorList>
            <person name="Sun Q."/>
            <person name="Zhou Y."/>
        </authorList>
    </citation>
    <scope>NUCLEOTIDE SEQUENCE</scope>
    <source>
        <strain evidence="2">CGMCC 1.12987</strain>
    </source>
</reference>
<evidence type="ECO:0000313" key="2">
    <source>
        <dbReference type="EMBL" id="GGF96237.1"/>
    </source>
</evidence>
<dbReference type="InterPro" id="IPR006059">
    <property type="entry name" value="SBP"/>
</dbReference>
<dbReference type="RefSeq" id="WP_188529896.1">
    <property type="nucleotide sequence ID" value="NZ_BMGR01000003.1"/>
</dbReference>
<reference evidence="2" key="1">
    <citation type="journal article" date="2014" name="Int. J. Syst. Evol. Microbiol.">
        <title>Complete genome sequence of Corynebacterium casei LMG S-19264T (=DSM 44701T), isolated from a smear-ripened cheese.</title>
        <authorList>
            <consortium name="US DOE Joint Genome Institute (JGI-PGF)"/>
            <person name="Walter F."/>
            <person name="Albersmeier A."/>
            <person name="Kalinowski J."/>
            <person name="Ruckert C."/>
        </authorList>
    </citation>
    <scope>NUCLEOTIDE SEQUENCE</scope>
    <source>
        <strain evidence="2">CGMCC 1.12987</strain>
    </source>
</reference>
<gene>
    <name evidence="2" type="ORF">GCM10010916_11840</name>
</gene>
<dbReference type="EMBL" id="BMGR01000003">
    <property type="protein sequence ID" value="GGF96237.1"/>
    <property type="molecule type" value="Genomic_DNA"/>
</dbReference>
<dbReference type="Pfam" id="PF01547">
    <property type="entry name" value="SBP_bac_1"/>
    <property type="match status" value="1"/>
</dbReference>
<feature type="chain" id="PRO_5039128482" evidence="1">
    <location>
        <begin position="18"/>
        <end position="430"/>
    </location>
</feature>
<organism evidence="2 3">
    <name type="scientific">Paenibacillus abyssi</name>
    <dbReference type="NCBI Taxonomy" id="1340531"/>
    <lineage>
        <taxon>Bacteria</taxon>
        <taxon>Bacillati</taxon>
        <taxon>Bacillota</taxon>
        <taxon>Bacilli</taxon>
        <taxon>Bacillales</taxon>
        <taxon>Paenibacillaceae</taxon>
        <taxon>Paenibacillus</taxon>
    </lineage>
</organism>
<sequence>MKKTLLLLSMIITLIIAGCGNGNNGASEGAGGDASGTKEVTLKVFNFKVEMAEQLDRLAKEYEAENPGIKVVTETCGGGCDYSAALKTKFSAGDKPDIFFVAGHSDLDLWEEHLEDLTDQPWVGDIHDFAKVPMTKDGKVYGMPLNLEGWGFIYNKDLFAQAGITELPKTISELEAAAKQLQDAGITPFINGYAEWWILGNHLMNIGFAQQDDPVAYIEAVKQGQETITGNQTLNEWANLFELTVQYGQPNSLQTDYNTQVTNFANGKAAMMQQGNWTQIQLLDINPDLQHGFLPMPINDDAEKMDKLPIGVPNNWVVHKNSAVKEQAKTFLNWMVTSEVGKRYIVEEFKFIPALKTISADESQLGPLAADIIAYSDAGKAIPWVWQRYPGYEANTSQMASTMQAFVGNQVSREQMFEQFQKTWEEFAAQ</sequence>
<proteinExistence type="predicted"/>
<dbReference type="PROSITE" id="PS51257">
    <property type="entry name" value="PROKAR_LIPOPROTEIN"/>
    <property type="match status" value="1"/>
</dbReference>
<dbReference type="InterPro" id="IPR050490">
    <property type="entry name" value="Bact_solute-bd_prot1"/>
</dbReference>
<dbReference type="AlphaFoldDB" id="A0A917FNS4"/>
<dbReference type="PANTHER" id="PTHR43649">
    <property type="entry name" value="ARABINOSE-BINDING PROTEIN-RELATED"/>
    <property type="match status" value="1"/>
</dbReference>
<dbReference type="Proteomes" id="UP000644756">
    <property type="component" value="Unassembled WGS sequence"/>
</dbReference>